<name>A0A2K3PMF3_TRIPR</name>
<reference evidence="1 2" key="1">
    <citation type="journal article" date="2014" name="Am. J. Bot.">
        <title>Genome assembly and annotation for red clover (Trifolium pratense; Fabaceae).</title>
        <authorList>
            <person name="Istvanek J."/>
            <person name="Jaros M."/>
            <person name="Krenek A."/>
            <person name="Repkova J."/>
        </authorList>
    </citation>
    <scope>NUCLEOTIDE SEQUENCE [LARGE SCALE GENOMIC DNA]</scope>
    <source>
        <strain evidence="2">cv. Tatra</strain>
        <tissue evidence="1">Young leaves</tissue>
    </source>
</reference>
<dbReference type="EMBL" id="ASHM01008525">
    <property type="protein sequence ID" value="PNY16444.1"/>
    <property type="molecule type" value="Genomic_DNA"/>
</dbReference>
<protein>
    <submittedName>
        <fullName evidence="1">Uncharacterized protein</fullName>
    </submittedName>
</protein>
<accession>A0A2K3PMF3</accession>
<gene>
    <name evidence="1" type="ORF">L195_g013164</name>
</gene>
<reference evidence="1 2" key="2">
    <citation type="journal article" date="2017" name="Front. Plant Sci.">
        <title>Gene Classification and Mining of Molecular Markers Useful in Red Clover (Trifolium pratense) Breeding.</title>
        <authorList>
            <person name="Istvanek J."/>
            <person name="Dluhosova J."/>
            <person name="Dluhos P."/>
            <person name="Patkova L."/>
            <person name="Nedelnik J."/>
            <person name="Repkova J."/>
        </authorList>
    </citation>
    <scope>NUCLEOTIDE SEQUENCE [LARGE SCALE GENOMIC DNA]</scope>
    <source>
        <strain evidence="2">cv. Tatra</strain>
        <tissue evidence="1">Young leaves</tissue>
    </source>
</reference>
<dbReference type="AlphaFoldDB" id="A0A2K3PMF3"/>
<comment type="caution">
    <text evidence="1">The sequence shown here is derived from an EMBL/GenBank/DDBJ whole genome shotgun (WGS) entry which is preliminary data.</text>
</comment>
<proteinExistence type="predicted"/>
<sequence length="78" mass="8635">MVVKIAIRLVRSCEFAILIGMGEFVHGKNRKWVDAAESECKTVKSGEIVAPVRLQQVAKKTTLTGHSGRVHDPVLEKH</sequence>
<dbReference type="Proteomes" id="UP000236291">
    <property type="component" value="Unassembled WGS sequence"/>
</dbReference>
<evidence type="ECO:0000313" key="2">
    <source>
        <dbReference type="Proteomes" id="UP000236291"/>
    </source>
</evidence>
<organism evidence="1 2">
    <name type="scientific">Trifolium pratense</name>
    <name type="common">Red clover</name>
    <dbReference type="NCBI Taxonomy" id="57577"/>
    <lineage>
        <taxon>Eukaryota</taxon>
        <taxon>Viridiplantae</taxon>
        <taxon>Streptophyta</taxon>
        <taxon>Embryophyta</taxon>
        <taxon>Tracheophyta</taxon>
        <taxon>Spermatophyta</taxon>
        <taxon>Magnoliopsida</taxon>
        <taxon>eudicotyledons</taxon>
        <taxon>Gunneridae</taxon>
        <taxon>Pentapetalae</taxon>
        <taxon>rosids</taxon>
        <taxon>fabids</taxon>
        <taxon>Fabales</taxon>
        <taxon>Fabaceae</taxon>
        <taxon>Papilionoideae</taxon>
        <taxon>50 kb inversion clade</taxon>
        <taxon>NPAAA clade</taxon>
        <taxon>Hologalegina</taxon>
        <taxon>IRL clade</taxon>
        <taxon>Trifolieae</taxon>
        <taxon>Trifolium</taxon>
    </lineage>
</organism>
<evidence type="ECO:0000313" key="1">
    <source>
        <dbReference type="EMBL" id="PNY16444.1"/>
    </source>
</evidence>